<dbReference type="InterPro" id="IPR036278">
    <property type="entry name" value="Sialidase_sf"/>
</dbReference>
<keyword evidence="3" id="KW-1185">Reference proteome</keyword>
<dbReference type="InterPro" id="IPR011040">
    <property type="entry name" value="Sialidase"/>
</dbReference>
<accession>A0AB94IT00</accession>
<evidence type="ECO:0000313" key="3">
    <source>
        <dbReference type="Proteomes" id="UP000018877"/>
    </source>
</evidence>
<gene>
    <name evidence="2" type="ORF">BAVI_03714</name>
</gene>
<dbReference type="Gene3D" id="2.120.10.10">
    <property type="match status" value="1"/>
</dbReference>
<sequence length="352" mass="40336">MLKMKNWKKEILLEEGHRYFKNCHASTIVKLPNGDLLVAYFAGMKEGSGDTAIWVSRKTAGKWQTPVRTISKEGTAHWNPVLHQEENKLWLFYKVGATVHTWKTRVAVSEDDGQTWIKDKELVDGDPLPRGPVKNKLLSLSNGHWLAPGSTEDEIFWDAFVDDSANKGLTWEKYDVPFEHKAINNLNDAVIWEGLQNEALWENDLNKVFKWDGIIQPTLWESKAGYVHMLLRSTRGTVYRSDSSDYGKSWCPAYPTMLPNNNSGLDVVKLANGYLVLIYNPISGNWSERSPISISFSKDNGNLWTDPYHFEIEKGEFSYPAIISCQDEIHVTYTWNRKNIVYQFINIPASIF</sequence>
<evidence type="ECO:0000313" key="2">
    <source>
        <dbReference type="EMBL" id="ETI70162.1"/>
    </source>
</evidence>
<dbReference type="AlphaFoldDB" id="A0AB94IT00"/>
<dbReference type="Pfam" id="PF13088">
    <property type="entry name" value="BNR_2"/>
    <property type="match status" value="1"/>
</dbReference>
<organism evidence="2 3">
    <name type="scientific">Neobacillus vireti LMG 21834</name>
    <dbReference type="NCBI Taxonomy" id="1131730"/>
    <lineage>
        <taxon>Bacteria</taxon>
        <taxon>Bacillati</taxon>
        <taxon>Bacillota</taxon>
        <taxon>Bacilli</taxon>
        <taxon>Bacillales</taxon>
        <taxon>Bacillaceae</taxon>
        <taxon>Neobacillus</taxon>
    </lineage>
</organism>
<dbReference type="Proteomes" id="UP000018877">
    <property type="component" value="Unassembled WGS sequence"/>
</dbReference>
<protein>
    <recommendedName>
        <fullName evidence="1">Sialidase domain-containing protein</fullName>
    </recommendedName>
</protein>
<dbReference type="EMBL" id="ALAN01000026">
    <property type="protein sequence ID" value="ETI70162.1"/>
    <property type="molecule type" value="Genomic_DNA"/>
</dbReference>
<reference evidence="2 3" key="1">
    <citation type="journal article" date="2014" name="Environ. Microbiol.">
        <title>The nitrate-ammonifying and nosZ-carrying bacterium Bacillus vireti is a potent source and sink for nitric and nitrous oxide under high nitrate conditions.</title>
        <authorList>
            <person name="Mania D."/>
            <person name="Heylen K."/>
            <person name="van Spanning R.J."/>
            <person name="Frostegard A."/>
        </authorList>
    </citation>
    <scope>NUCLEOTIDE SEQUENCE [LARGE SCALE GENOMIC DNA]</scope>
    <source>
        <strain evidence="2 3">LMG 21834</strain>
    </source>
</reference>
<feature type="domain" description="Sialidase" evidence="1">
    <location>
        <begin position="34"/>
        <end position="331"/>
    </location>
</feature>
<name>A0AB94IT00_9BACI</name>
<dbReference type="CDD" id="cd15482">
    <property type="entry name" value="Sialidase_non-viral"/>
    <property type="match status" value="1"/>
</dbReference>
<proteinExistence type="predicted"/>
<dbReference type="PANTHER" id="PTHR43752">
    <property type="entry name" value="BNR/ASP-BOX REPEAT FAMILY PROTEIN"/>
    <property type="match status" value="1"/>
</dbReference>
<evidence type="ECO:0000259" key="1">
    <source>
        <dbReference type="Pfam" id="PF13088"/>
    </source>
</evidence>
<comment type="caution">
    <text evidence="2">The sequence shown here is derived from an EMBL/GenBank/DDBJ whole genome shotgun (WGS) entry which is preliminary data.</text>
</comment>
<dbReference type="RefSeq" id="WP_024026959.1">
    <property type="nucleotide sequence ID" value="NZ_ALAN01000026.1"/>
</dbReference>
<dbReference type="PANTHER" id="PTHR43752:SF2">
    <property type="entry name" value="BNR_ASP-BOX REPEAT FAMILY PROTEIN"/>
    <property type="match status" value="1"/>
</dbReference>
<dbReference type="SUPFAM" id="SSF50939">
    <property type="entry name" value="Sialidases"/>
    <property type="match status" value="1"/>
</dbReference>